<feature type="domain" description="HTH tetR-type" evidence="6">
    <location>
        <begin position="23"/>
        <end position="83"/>
    </location>
</feature>
<dbReference type="InterPro" id="IPR041347">
    <property type="entry name" value="MftR_C"/>
</dbReference>
<reference evidence="7 8" key="1">
    <citation type="journal article" date="2019" name="Int. J. Syst. Evol. Microbiol.">
        <title>The Global Catalogue of Microorganisms (GCM) 10K type strain sequencing project: providing services to taxonomists for standard genome sequencing and annotation.</title>
        <authorList>
            <consortium name="The Broad Institute Genomics Platform"/>
            <consortium name="The Broad Institute Genome Sequencing Center for Infectious Disease"/>
            <person name="Wu L."/>
            <person name="Ma J."/>
        </authorList>
    </citation>
    <scope>NUCLEOTIDE SEQUENCE [LARGE SCALE GENOMIC DNA]</scope>
    <source>
        <strain evidence="7 8">JCM 4788</strain>
    </source>
</reference>
<keyword evidence="1" id="KW-0805">Transcription regulation</keyword>
<dbReference type="Proteomes" id="UP001500879">
    <property type="component" value="Unassembled WGS sequence"/>
</dbReference>
<protein>
    <submittedName>
        <fullName evidence="7">TetR family transcriptional regulator</fullName>
    </submittedName>
</protein>
<dbReference type="PROSITE" id="PS50977">
    <property type="entry name" value="HTH_TETR_2"/>
    <property type="match status" value="1"/>
</dbReference>
<comment type="caution">
    <text evidence="7">The sequence shown here is derived from an EMBL/GenBank/DDBJ whole genome shotgun (WGS) entry which is preliminary data.</text>
</comment>
<dbReference type="EMBL" id="BAAABX010000028">
    <property type="protein sequence ID" value="GAA0404770.1"/>
    <property type="molecule type" value="Genomic_DNA"/>
</dbReference>
<evidence type="ECO:0000313" key="8">
    <source>
        <dbReference type="Proteomes" id="UP001500879"/>
    </source>
</evidence>
<feature type="DNA-binding region" description="H-T-H motif" evidence="4">
    <location>
        <begin position="46"/>
        <end position="65"/>
    </location>
</feature>
<keyword evidence="8" id="KW-1185">Reference proteome</keyword>
<dbReference type="SUPFAM" id="SSF46689">
    <property type="entry name" value="Homeodomain-like"/>
    <property type="match status" value="1"/>
</dbReference>
<dbReference type="Pfam" id="PF17754">
    <property type="entry name" value="TetR_C_14"/>
    <property type="match status" value="1"/>
</dbReference>
<keyword evidence="3" id="KW-0804">Transcription</keyword>
<dbReference type="Gene3D" id="1.10.10.60">
    <property type="entry name" value="Homeodomain-like"/>
    <property type="match status" value="1"/>
</dbReference>
<dbReference type="PANTHER" id="PTHR30055:SF238">
    <property type="entry name" value="MYCOFACTOCIN BIOSYNTHESIS TRANSCRIPTIONAL REGULATOR MFTR-RELATED"/>
    <property type="match status" value="1"/>
</dbReference>
<evidence type="ECO:0000313" key="7">
    <source>
        <dbReference type="EMBL" id="GAA0404770.1"/>
    </source>
</evidence>
<proteinExistence type="predicted"/>
<gene>
    <name evidence="7" type="ORF">GCM10010357_27210</name>
</gene>
<evidence type="ECO:0000256" key="5">
    <source>
        <dbReference type="SAM" id="MobiDB-lite"/>
    </source>
</evidence>
<evidence type="ECO:0000256" key="4">
    <source>
        <dbReference type="PROSITE-ProRule" id="PRU00335"/>
    </source>
</evidence>
<name>A0ABN0YQ62_9ACTN</name>
<dbReference type="InterPro" id="IPR009057">
    <property type="entry name" value="Homeodomain-like_sf"/>
</dbReference>
<dbReference type="InterPro" id="IPR050109">
    <property type="entry name" value="HTH-type_TetR-like_transc_reg"/>
</dbReference>
<evidence type="ECO:0000256" key="2">
    <source>
        <dbReference type="ARBA" id="ARBA00023125"/>
    </source>
</evidence>
<evidence type="ECO:0000259" key="6">
    <source>
        <dbReference type="PROSITE" id="PS50977"/>
    </source>
</evidence>
<organism evidence="7 8">
    <name type="scientific">Streptomyces luteireticuli</name>
    <dbReference type="NCBI Taxonomy" id="173858"/>
    <lineage>
        <taxon>Bacteria</taxon>
        <taxon>Bacillati</taxon>
        <taxon>Actinomycetota</taxon>
        <taxon>Actinomycetes</taxon>
        <taxon>Kitasatosporales</taxon>
        <taxon>Streptomycetaceae</taxon>
        <taxon>Streptomyces</taxon>
    </lineage>
</organism>
<feature type="region of interest" description="Disordered" evidence="5">
    <location>
        <begin position="1"/>
        <end position="22"/>
    </location>
</feature>
<accession>A0ABN0YQ62</accession>
<sequence>MRRMGTAARKEPAGQGLRERKKKATRTALGLAALRLAAERGWAAVRVEDIAAEAGVSPRTFNNYFSSKEEAVMASGADRAERVREELAARPPQEPLWEALTHAFVAALAEPSFDPATVLRARLALTHSQLAAEQVRFEAGMAAILATEIARRTGTDAERDLYPRLAATLAFTTFRVTFEHWVRSGGDTPVADAVRRAMRRVRVDP</sequence>
<dbReference type="Gene3D" id="1.10.357.10">
    <property type="entry name" value="Tetracycline Repressor, domain 2"/>
    <property type="match status" value="1"/>
</dbReference>
<keyword evidence="2 4" id="KW-0238">DNA-binding</keyword>
<dbReference type="Pfam" id="PF00440">
    <property type="entry name" value="TetR_N"/>
    <property type="match status" value="1"/>
</dbReference>
<dbReference type="InterPro" id="IPR001647">
    <property type="entry name" value="HTH_TetR"/>
</dbReference>
<evidence type="ECO:0000256" key="3">
    <source>
        <dbReference type="ARBA" id="ARBA00023163"/>
    </source>
</evidence>
<dbReference type="PANTHER" id="PTHR30055">
    <property type="entry name" value="HTH-TYPE TRANSCRIPTIONAL REGULATOR RUTR"/>
    <property type="match status" value="1"/>
</dbReference>
<evidence type="ECO:0000256" key="1">
    <source>
        <dbReference type="ARBA" id="ARBA00023015"/>
    </source>
</evidence>